<accession>A0A6J5QIW3</accession>
<reference evidence="1" key="1">
    <citation type="submission" date="2020-05" db="EMBL/GenBank/DDBJ databases">
        <authorList>
            <person name="Chiriac C."/>
            <person name="Salcher M."/>
            <person name="Ghai R."/>
            <person name="Kavagutti S V."/>
        </authorList>
    </citation>
    <scope>NUCLEOTIDE SEQUENCE</scope>
</reference>
<sequence length="67" mass="7594">MPETTYPLNQMEAITVLESLSASVGRYDTLINDFQNAELAGVLRINRTFFLELHNEIATTFGYPVKQ</sequence>
<proteinExistence type="predicted"/>
<name>A0A6J5QIW3_9CAUD</name>
<organism evidence="1">
    <name type="scientific">uncultured Caudovirales phage</name>
    <dbReference type="NCBI Taxonomy" id="2100421"/>
    <lineage>
        <taxon>Viruses</taxon>
        <taxon>Duplodnaviria</taxon>
        <taxon>Heunggongvirae</taxon>
        <taxon>Uroviricota</taxon>
        <taxon>Caudoviricetes</taxon>
        <taxon>Peduoviridae</taxon>
        <taxon>Maltschvirus</taxon>
        <taxon>Maltschvirus maltsch</taxon>
    </lineage>
</organism>
<protein>
    <submittedName>
        <fullName evidence="1">Uncharacterized protein</fullName>
    </submittedName>
</protein>
<dbReference type="EMBL" id="LR797041">
    <property type="protein sequence ID" value="CAB4182367.1"/>
    <property type="molecule type" value="Genomic_DNA"/>
</dbReference>
<evidence type="ECO:0000313" key="1">
    <source>
        <dbReference type="EMBL" id="CAB4182367.1"/>
    </source>
</evidence>
<gene>
    <name evidence="1" type="ORF">UFOVP1090_3</name>
</gene>